<dbReference type="Pfam" id="PF00930">
    <property type="entry name" value="DPPIV_N"/>
    <property type="match status" value="1"/>
</dbReference>
<proteinExistence type="predicted"/>
<dbReference type="InterPro" id="IPR050278">
    <property type="entry name" value="Serine_Prot_S9B/DPPIV"/>
</dbReference>
<dbReference type="InterPro" id="IPR001375">
    <property type="entry name" value="Peptidase_S9_cat"/>
</dbReference>
<dbReference type="OrthoDB" id="16520at2759"/>
<protein>
    <submittedName>
        <fullName evidence="3">Dipeptidyl peptidase</fullName>
    </submittedName>
</protein>
<dbReference type="Proteomes" id="UP001055439">
    <property type="component" value="Chromosome 6"/>
</dbReference>
<evidence type="ECO:0000259" key="2">
    <source>
        <dbReference type="Pfam" id="PF00930"/>
    </source>
</evidence>
<evidence type="ECO:0000259" key="1">
    <source>
        <dbReference type="Pfam" id="PF00326"/>
    </source>
</evidence>
<accession>A0A9E7KD56</accession>
<sequence>MSLADANDDFFLFTVEEIVQYPLPGYVAPLFHQLQPGWAPDLELVFSPPDGGGLDESDLSAEEKLRRERALGVTRYEWRARSPSSSCFRPGKPAVMVPLPAGVYFQEICDSELELKLPSCAGSAIIDRHLSPDGIMLASVKDDELHEEMIGSPESGGLLIANIWHSLKLIQLRYLFSELFITEKGNWMVEQISGINDNAGLLYFTGTMEGSLESNLYCTKLFRDWNLTLHPPKRLTYGRGRHAGTLDHQMQTFVDVHDSLNSLPRLDNRGTARRGLEFEGHMKHSFGRIDAEDQLTGADWLVRQGLAKAGHIGLCGWSYGGFVSAMSLARFPDTFSCAVSGASVNGYDTFCTEKYMGLPKENPDAYEYRSIMHHVHKIRGKPLLVHGMMEENVHFRHTARLVNLLIEAGKSYELLLFPDERHMPHRHGDVHMEERISEFIERNL</sequence>
<dbReference type="SUPFAM" id="SSF53474">
    <property type="entry name" value="alpha/beta-Hydrolases"/>
    <property type="match status" value="1"/>
</dbReference>
<gene>
    <name evidence="3" type="ORF">MUK42_23414</name>
</gene>
<dbReference type="GO" id="GO:0008239">
    <property type="term" value="F:dipeptidyl-peptidase activity"/>
    <property type="evidence" value="ECO:0007669"/>
    <property type="project" value="TreeGrafter"/>
</dbReference>
<dbReference type="Pfam" id="PF00326">
    <property type="entry name" value="Peptidase_S9"/>
    <property type="match status" value="1"/>
</dbReference>
<evidence type="ECO:0000313" key="4">
    <source>
        <dbReference type="Proteomes" id="UP001055439"/>
    </source>
</evidence>
<dbReference type="InterPro" id="IPR029058">
    <property type="entry name" value="AB_hydrolase_fold"/>
</dbReference>
<organism evidence="3 4">
    <name type="scientific">Musa troglodytarum</name>
    <name type="common">fe'i banana</name>
    <dbReference type="NCBI Taxonomy" id="320322"/>
    <lineage>
        <taxon>Eukaryota</taxon>
        <taxon>Viridiplantae</taxon>
        <taxon>Streptophyta</taxon>
        <taxon>Embryophyta</taxon>
        <taxon>Tracheophyta</taxon>
        <taxon>Spermatophyta</taxon>
        <taxon>Magnoliopsida</taxon>
        <taxon>Liliopsida</taxon>
        <taxon>Zingiberales</taxon>
        <taxon>Musaceae</taxon>
        <taxon>Musa</taxon>
    </lineage>
</organism>
<evidence type="ECO:0000313" key="3">
    <source>
        <dbReference type="EMBL" id="URE12679.1"/>
    </source>
</evidence>
<dbReference type="PANTHER" id="PTHR11731">
    <property type="entry name" value="PROTEASE FAMILY S9B,C DIPEPTIDYL-PEPTIDASE IV-RELATED"/>
    <property type="match status" value="1"/>
</dbReference>
<dbReference type="GO" id="GO:0008236">
    <property type="term" value="F:serine-type peptidase activity"/>
    <property type="evidence" value="ECO:0007669"/>
    <property type="project" value="InterPro"/>
</dbReference>
<dbReference type="Gene3D" id="2.140.10.30">
    <property type="entry name" value="Dipeptidylpeptidase IV, N-terminal domain"/>
    <property type="match status" value="1"/>
</dbReference>
<dbReference type="Gene3D" id="3.40.50.1820">
    <property type="entry name" value="alpha/beta hydrolase"/>
    <property type="match status" value="1"/>
</dbReference>
<name>A0A9E7KD56_9LILI</name>
<dbReference type="InterPro" id="IPR002469">
    <property type="entry name" value="Peptidase_S9B_N"/>
</dbReference>
<dbReference type="PANTHER" id="PTHR11731:SF193">
    <property type="entry name" value="DIPEPTIDYL PEPTIDASE 9"/>
    <property type="match status" value="1"/>
</dbReference>
<reference evidence="3" key="1">
    <citation type="submission" date="2022-05" db="EMBL/GenBank/DDBJ databases">
        <title>The Musa troglodytarum L. genome provides insights into the mechanism of non-climacteric behaviour and enrichment of carotenoids.</title>
        <authorList>
            <person name="Wang J."/>
        </authorList>
    </citation>
    <scope>NUCLEOTIDE SEQUENCE</scope>
    <source>
        <tissue evidence="3">Leaf</tissue>
    </source>
</reference>
<keyword evidence="4" id="KW-1185">Reference proteome</keyword>
<feature type="domain" description="Dipeptidylpeptidase IV N-terminal" evidence="2">
    <location>
        <begin position="184"/>
        <end position="260"/>
    </location>
</feature>
<dbReference type="GO" id="GO:0006508">
    <property type="term" value="P:proteolysis"/>
    <property type="evidence" value="ECO:0007669"/>
    <property type="project" value="InterPro"/>
</dbReference>
<feature type="domain" description="Peptidase S9 prolyl oligopeptidase catalytic" evidence="1">
    <location>
        <begin position="266"/>
        <end position="443"/>
    </location>
</feature>
<dbReference type="EMBL" id="CP097508">
    <property type="protein sequence ID" value="URE12679.1"/>
    <property type="molecule type" value="Genomic_DNA"/>
</dbReference>
<dbReference type="AlphaFoldDB" id="A0A9E7KD56"/>